<comment type="cofactor">
    <cofactor evidence="3">
        <name>FAD</name>
        <dbReference type="ChEBI" id="CHEBI:57692"/>
    </cofactor>
</comment>
<dbReference type="SUPFAM" id="SSF69336">
    <property type="entry name" value="Alpha subunit of glutamate synthase, C-terminal domain"/>
    <property type="match status" value="1"/>
</dbReference>
<evidence type="ECO:0000256" key="22">
    <source>
        <dbReference type="ARBA" id="ARBA00053198"/>
    </source>
</evidence>
<evidence type="ECO:0000256" key="3">
    <source>
        <dbReference type="ARBA" id="ARBA00001974"/>
    </source>
</evidence>
<dbReference type="InterPro" id="IPR006982">
    <property type="entry name" value="Glu_synth_centr_N"/>
</dbReference>
<dbReference type="FunFam" id="3.20.20.70:FF:000061">
    <property type="entry name" value="Glutamate synthase large subunit"/>
    <property type="match status" value="1"/>
</dbReference>
<evidence type="ECO:0000313" key="26">
    <source>
        <dbReference type="EMBL" id="MBA2778087.1"/>
    </source>
</evidence>
<evidence type="ECO:0000256" key="17">
    <source>
        <dbReference type="ARBA" id="ARBA00023014"/>
    </source>
</evidence>
<organism evidence="26 28">
    <name type="scientific">Billgrantia kenyensis</name>
    <dbReference type="NCBI Taxonomy" id="321266"/>
    <lineage>
        <taxon>Bacteria</taxon>
        <taxon>Pseudomonadati</taxon>
        <taxon>Pseudomonadota</taxon>
        <taxon>Gammaproteobacteria</taxon>
        <taxon>Oceanospirillales</taxon>
        <taxon>Halomonadaceae</taxon>
        <taxon>Billgrantia</taxon>
    </lineage>
</organism>
<reference evidence="27 29" key="1">
    <citation type="submission" date="2020-05" db="EMBL/GenBank/DDBJ databases">
        <title>Comparative genomic analysis of denitrifying bacteria from Halomonas genus.</title>
        <authorList>
            <person name="Wang L."/>
            <person name="Shao Z."/>
        </authorList>
    </citation>
    <scope>NUCLEOTIDE SEQUENCE [LARGE SCALE GENOMIC DNA]</scope>
    <source>
        <strain evidence="27 29">DSM 17331</strain>
    </source>
</reference>
<keyword evidence="8" id="KW-0028">Amino-acid biosynthesis</keyword>
<evidence type="ECO:0000256" key="16">
    <source>
        <dbReference type="ARBA" id="ARBA00023004"/>
    </source>
</evidence>
<dbReference type="FunFam" id="3.60.20.10:FF:000001">
    <property type="entry name" value="Glutamate synthase, large subunit"/>
    <property type="match status" value="1"/>
</dbReference>
<dbReference type="Pfam" id="PF01645">
    <property type="entry name" value="Glu_synthase"/>
    <property type="match status" value="1"/>
</dbReference>
<keyword evidence="12" id="KW-0274">FAD</keyword>
<evidence type="ECO:0000313" key="27">
    <source>
        <dbReference type="EMBL" id="MCG6661134.1"/>
    </source>
</evidence>
<sequence length="1483" mass="162347">MNQGLHHPGEFRDNCGFGLIAHMEGQASHDLLRTAIESLTCMTHRGGIAADGKTGDGCGLLLKLPEAFMREVAYESLGVELGEQFAVGAVFLPDDDAQEARARGILEGELRACGLVIRGWRDVPVDPSYCGPIAQACLPRIRHLFVEPGKLSEPERFDVDLFMARRRAEQMLREEEDFYVCSLSSQVLSYKGLVMPVDLPAFYHDLGDERLETAICVFHQRFSTNTAPRWPLAQPFRLLAHNGEINTIEANRGWANSRKANFVNERLPDIAELDEIVNTVGSDSSSMDNMLEVLLMGGMELHRAVRMMVPPAWQNVETMGGELRAFYEFNSMHMEPWDGPAGVVMTDGRQALCMLDRNGLRPARWVITKNGYITLASEIGTYDYKPDDVVAKGRVGPGQILAVDTQTGEVLHTEDIDERLKSAYPYKRWLKEEAHYLESALTELASFQNMDTDAVKTWQKMFQVSFEERDQVLRPLAESGQEAVGSMGDDTPMAVLSGRSRLLTDYFRQKFAQVTNPPIDPLREAIVMSLETCIGAELNVFKATPEHAHRIILTTPVLSPRKFTALLEQDDPAFSHHRLGLGYDPEQMGLKAAIVELCRQAEAAVREGKVILVLSDANLEKGQLPIHAALAVGAVHHHLGKLALRPRANLVVETGYARDAHQMAVLFGVGATAVFPWLAYQVMADMHRTGELTGNPADARENYRKGMQKGLYKILSKMGISTLASYRGSQLFEAVGLSSEVVELCFTGMASRIEGTGFSELQLQQELLARDAWIPRKGITQGGLLKYVHDHEYHAYNPDVIKSLQEAVQEGDYAKWKKFARLVNERPVATIRDLLRLKAADTALPLEEVESVEEMLPRFDSAGMSLGALSPEAHEALAQAMNEAGGRSNSGEGGEDPARYGTIRSSKIKQIASGRFGVTPAYLVNAEVLQIKVAQGAKPGEGGQLPGGKVNALIARLRYSVPGVTLISPPPHHDIYSIEDLAQLIFDLKQVNPEAQVSVKLVSEPGIGTIATGVAKAYADLITVSGYDGGTAASPLTSIKHAGSPWELGLPEVHQALRINGLRDKIRLQTDGGLKTGLDVVKAAILGAESFGFGTAPMVALGCKYLRICHLNNCATGVATQHQYLRDEHFRGTVDMVKNYFRFIAEEVRELMAMMGVRKLTDLIGRTDLLEVLEGNTASQRKLDLTPLLANDFVPADAPQFCQVSRNVPHDPGAKNQEVLAAIEQAIADKSGGEFDFAITNCDRSVPALSSGAVAKHYGEAGLEDAPITLRFTGVAGQSFGVWNARGLNLYLEGDANDYVGKGMNGGRVVLVPPKGSRFESHKTAIIGNTCLYGATGGKLFAAGTAGERFAVRNSGAHAVIEGAGDHCCEYMTGGLVCVLGETGVNFGAGMTGGFAYVLDEDRSFVDRYNHELVEIHRVNTEAMEAYRRHLREIIEEFVTETGSARGREILDDFSEFVRHFWLVKPKAASLGSLLDESRRRPE</sequence>
<reference evidence="26 28" key="2">
    <citation type="submission" date="2020-07" db="EMBL/GenBank/DDBJ databases">
        <title>Identification of Halomonas strains.</title>
        <authorList>
            <person name="Xiao Z."/>
            <person name="Shen J."/>
        </authorList>
    </citation>
    <scope>NUCLEOTIDE SEQUENCE [LARGE SCALE GENOMIC DNA]</scope>
    <source>
        <strain evidence="26 28">DSM 17331</strain>
    </source>
</reference>
<evidence type="ECO:0000313" key="29">
    <source>
        <dbReference type="Proteomes" id="UP000814353"/>
    </source>
</evidence>
<dbReference type="InterPro" id="IPR036485">
    <property type="entry name" value="Glu_synth_asu_C_sf"/>
</dbReference>
<dbReference type="Proteomes" id="UP000814353">
    <property type="component" value="Unassembled WGS sequence"/>
</dbReference>
<dbReference type="InterPro" id="IPR013785">
    <property type="entry name" value="Aldolase_TIM"/>
</dbReference>
<dbReference type="SUPFAM" id="SSF51395">
    <property type="entry name" value="FMN-linked oxidoreductases"/>
    <property type="match status" value="1"/>
</dbReference>
<evidence type="ECO:0000256" key="18">
    <source>
        <dbReference type="ARBA" id="ARBA00023164"/>
    </source>
</evidence>
<dbReference type="PANTHER" id="PTHR11938:SF148">
    <property type="entry name" value="GLUTAMATE SYNTHASE [NADPH] LARGE CHAIN"/>
    <property type="match status" value="1"/>
</dbReference>
<dbReference type="EC" id="1.4.1.13" evidence="7"/>
<evidence type="ECO:0000313" key="28">
    <source>
        <dbReference type="Proteomes" id="UP000518091"/>
    </source>
</evidence>
<comment type="pathway">
    <text evidence="20">Amino-acid biosynthesis; L-glutamate biosynthesis via GLT pathway; L-glutamate from 2-oxoglutarate and L-glutamine (NADP(+) route): step 1/1.</text>
</comment>
<evidence type="ECO:0000256" key="4">
    <source>
        <dbReference type="ARBA" id="ARBA00004802"/>
    </source>
</evidence>
<evidence type="ECO:0000256" key="11">
    <source>
        <dbReference type="ARBA" id="ARBA00022723"/>
    </source>
</evidence>
<dbReference type="CDD" id="cd00713">
    <property type="entry name" value="GltS"/>
    <property type="match status" value="1"/>
</dbReference>
<dbReference type="GO" id="GO:0006537">
    <property type="term" value="P:glutamate biosynthetic process"/>
    <property type="evidence" value="ECO:0007669"/>
    <property type="project" value="UniProtKB-KW"/>
</dbReference>
<evidence type="ECO:0000256" key="8">
    <source>
        <dbReference type="ARBA" id="ARBA00022605"/>
    </source>
</evidence>
<dbReference type="PANTHER" id="PTHR11938">
    <property type="entry name" value="FAD NADPH DEHYDROGENASE/OXIDOREDUCTASE"/>
    <property type="match status" value="1"/>
</dbReference>
<evidence type="ECO:0000256" key="14">
    <source>
        <dbReference type="ARBA" id="ARBA00022962"/>
    </source>
</evidence>
<accession>A0A7V9VZ61</accession>
<comment type="cofactor">
    <cofactor evidence="2">
        <name>[3Fe-4S] cluster</name>
        <dbReference type="ChEBI" id="CHEBI:21137"/>
    </cofactor>
</comment>
<dbReference type="Gene3D" id="2.160.20.60">
    <property type="entry name" value="Glutamate synthase, alpha subunit, C-terminal domain"/>
    <property type="match status" value="1"/>
</dbReference>
<comment type="function">
    <text evidence="22">Catalyzes the conversion of L-glutamine and 2-oxoglutarate into two molecules of L-glutamate.</text>
</comment>
<evidence type="ECO:0000256" key="21">
    <source>
        <dbReference type="ARBA" id="ARBA00048151"/>
    </source>
</evidence>
<evidence type="ECO:0000256" key="15">
    <source>
        <dbReference type="ARBA" id="ARBA00023002"/>
    </source>
</evidence>
<keyword evidence="13" id="KW-0521">NADP</keyword>
<keyword evidence="14" id="KW-0315">Glutamine amidotransferase</keyword>
<comment type="catalytic activity">
    <reaction evidence="21">
        <text>2 L-glutamate + NADP(+) = L-glutamine + 2-oxoglutarate + NADPH + H(+)</text>
        <dbReference type="Rhea" id="RHEA:15501"/>
        <dbReference type="ChEBI" id="CHEBI:15378"/>
        <dbReference type="ChEBI" id="CHEBI:16810"/>
        <dbReference type="ChEBI" id="CHEBI:29985"/>
        <dbReference type="ChEBI" id="CHEBI:57783"/>
        <dbReference type="ChEBI" id="CHEBI:58349"/>
        <dbReference type="ChEBI" id="CHEBI:58359"/>
        <dbReference type="EC" id="1.4.1.13"/>
    </reaction>
</comment>
<dbReference type="CDD" id="cd02808">
    <property type="entry name" value="GltS_FMN"/>
    <property type="match status" value="1"/>
</dbReference>
<keyword evidence="17" id="KW-0411">Iron-sulfur</keyword>
<dbReference type="Gene3D" id="3.20.20.70">
    <property type="entry name" value="Aldolase class I"/>
    <property type="match status" value="2"/>
</dbReference>
<evidence type="ECO:0000256" key="7">
    <source>
        <dbReference type="ARBA" id="ARBA00012079"/>
    </source>
</evidence>
<dbReference type="InterPro" id="IPR017932">
    <property type="entry name" value="GATase_2_dom"/>
</dbReference>
<dbReference type="Proteomes" id="UP000518091">
    <property type="component" value="Unassembled WGS sequence"/>
</dbReference>
<dbReference type="Pfam" id="PF04898">
    <property type="entry name" value="Glu_syn_central"/>
    <property type="match status" value="1"/>
</dbReference>
<keyword evidence="10" id="KW-0288">FMN</keyword>
<comment type="cofactor">
    <cofactor evidence="1">
        <name>FMN</name>
        <dbReference type="ChEBI" id="CHEBI:58210"/>
    </cofactor>
</comment>
<dbReference type="Gene3D" id="3.60.20.10">
    <property type="entry name" value="Glutamine Phosphoribosylpyrophosphate, subunit 1, domain 1"/>
    <property type="match status" value="1"/>
</dbReference>
<evidence type="ECO:0000256" key="13">
    <source>
        <dbReference type="ARBA" id="ARBA00022857"/>
    </source>
</evidence>
<evidence type="ECO:0000256" key="20">
    <source>
        <dbReference type="ARBA" id="ARBA00037898"/>
    </source>
</evidence>
<evidence type="ECO:0000256" key="2">
    <source>
        <dbReference type="ARBA" id="ARBA00001927"/>
    </source>
</evidence>
<name>A0A7V9VZ61_9GAMM</name>
<dbReference type="CDD" id="cd00982">
    <property type="entry name" value="gltB_C"/>
    <property type="match status" value="1"/>
</dbReference>
<evidence type="ECO:0000256" key="12">
    <source>
        <dbReference type="ARBA" id="ARBA00022827"/>
    </source>
</evidence>
<feature type="domain" description="Glutamine amidotransferase type-2" evidence="25">
    <location>
        <begin position="15"/>
        <end position="406"/>
    </location>
</feature>
<dbReference type="Pfam" id="PF01493">
    <property type="entry name" value="GXGXG"/>
    <property type="match status" value="1"/>
</dbReference>
<evidence type="ECO:0000256" key="6">
    <source>
        <dbReference type="ARBA" id="ARBA00009716"/>
    </source>
</evidence>
<dbReference type="InterPro" id="IPR002489">
    <property type="entry name" value="Glu_synth_asu_C"/>
</dbReference>
<dbReference type="FunFam" id="3.20.20.70:FF:000109">
    <property type="entry name" value="Glutamate synthase, large subunit"/>
    <property type="match status" value="1"/>
</dbReference>
<dbReference type="InterPro" id="IPR029055">
    <property type="entry name" value="Ntn_hydrolases_N"/>
</dbReference>
<dbReference type="GO" id="GO:0051538">
    <property type="term" value="F:3 iron, 4 sulfur cluster binding"/>
    <property type="evidence" value="ECO:0007669"/>
    <property type="project" value="UniProtKB-KW"/>
</dbReference>
<dbReference type="NCBIfam" id="NF008730">
    <property type="entry name" value="PRK11750.1"/>
    <property type="match status" value="1"/>
</dbReference>
<dbReference type="GO" id="GO:0004355">
    <property type="term" value="F:glutamate synthase (NADPH) activity"/>
    <property type="evidence" value="ECO:0007669"/>
    <property type="project" value="UniProtKB-EC"/>
</dbReference>
<evidence type="ECO:0000256" key="9">
    <source>
        <dbReference type="ARBA" id="ARBA00022630"/>
    </source>
</evidence>
<dbReference type="GO" id="GO:0046872">
    <property type="term" value="F:metal ion binding"/>
    <property type="evidence" value="ECO:0007669"/>
    <property type="project" value="UniProtKB-KW"/>
</dbReference>
<dbReference type="GO" id="GO:0019676">
    <property type="term" value="P:ammonia assimilation cycle"/>
    <property type="evidence" value="ECO:0007669"/>
    <property type="project" value="TreeGrafter"/>
</dbReference>
<evidence type="ECO:0000256" key="5">
    <source>
        <dbReference type="ARBA" id="ARBA00004909"/>
    </source>
</evidence>
<evidence type="ECO:0000256" key="24">
    <source>
        <dbReference type="ARBA" id="ARBA00079921"/>
    </source>
</evidence>
<keyword evidence="19" id="KW-0003">3Fe-4S</keyword>
<keyword evidence="16" id="KW-0408">Iron</keyword>
<evidence type="ECO:0000256" key="1">
    <source>
        <dbReference type="ARBA" id="ARBA00001917"/>
    </source>
</evidence>
<keyword evidence="18" id="KW-0314">Glutamate biosynthesis</keyword>
<dbReference type="PROSITE" id="PS51278">
    <property type="entry name" value="GATASE_TYPE_2"/>
    <property type="match status" value="1"/>
</dbReference>
<dbReference type="FunFam" id="2.160.20.60:FF:000002">
    <property type="entry name" value="Glutamate synthase, large subunit"/>
    <property type="match status" value="1"/>
</dbReference>
<dbReference type="InterPro" id="IPR050711">
    <property type="entry name" value="ET-N_metabolism_enzyme"/>
</dbReference>
<keyword evidence="15 26" id="KW-0560">Oxidoreductase</keyword>
<evidence type="ECO:0000256" key="23">
    <source>
        <dbReference type="ARBA" id="ARBA00072108"/>
    </source>
</evidence>
<protein>
    <recommendedName>
        <fullName evidence="23">Glutamate synthase [NADPH] large chain</fullName>
        <ecNumber evidence="7">1.4.1.13</ecNumber>
    </recommendedName>
    <alternativeName>
        <fullName evidence="24">Glutamate synthase subunit alpha</fullName>
    </alternativeName>
</protein>
<proteinExistence type="inferred from homology"/>
<keyword evidence="9" id="KW-0285">Flavoprotein</keyword>
<dbReference type="EMBL" id="JABFUB010000003">
    <property type="protein sequence ID" value="MCG6661134.1"/>
    <property type="molecule type" value="Genomic_DNA"/>
</dbReference>
<dbReference type="SUPFAM" id="SSF56235">
    <property type="entry name" value="N-terminal nucleophile aminohydrolases (Ntn hydrolases)"/>
    <property type="match status" value="1"/>
</dbReference>
<keyword evidence="11" id="KW-0479">Metal-binding</keyword>
<comment type="pathway">
    <text evidence="5">Nitrogen metabolism.</text>
</comment>
<dbReference type="Pfam" id="PF00310">
    <property type="entry name" value="GATase_2"/>
    <property type="match status" value="1"/>
</dbReference>
<keyword evidence="29" id="KW-1185">Reference proteome</keyword>
<dbReference type="InterPro" id="IPR002932">
    <property type="entry name" value="Glu_synthdom"/>
</dbReference>
<comment type="caution">
    <text evidence="26">The sequence shown here is derived from an EMBL/GenBank/DDBJ whole genome shotgun (WGS) entry which is preliminary data.</text>
</comment>
<evidence type="ECO:0000259" key="25">
    <source>
        <dbReference type="PROSITE" id="PS51278"/>
    </source>
</evidence>
<dbReference type="RefSeq" id="WP_181513594.1">
    <property type="nucleotide sequence ID" value="NZ_JABFUB010000003.1"/>
</dbReference>
<gene>
    <name evidence="26" type="primary">gltB</name>
    <name evidence="26" type="ORF">H1D44_04155</name>
    <name evidence="27" type="ORF">HOP48_06155</name>
</gene>
<dbReference type="EMBL" id="JACEFT010000003">
    <property type="protein sequence ID" value="MBA2778087.1"/>
    <property type="molecule type" value="Genomic_DNA"/>
</dbReference>
<comment type="similarity">
    <text evidence="6">Belongs to the glutamate synthase family.</text>
</comment>
<comment type="pathway">
    <text evidence="4">Energy metabolism; nitrogen metabolism.</text>
</comment>
<evidence type="ECO:0000256" key="19">
    <source>
        <dbReference type="ARBA" id="ARBA00023291"/>
    </source>
</evidence>
<evidence type="ECO:0000256" key="10">
    <source>
        <dbReference type="ARBA" id="ARBA00022643"/>
    </source>
</evidence>